<accession>A0A1Z4LNE1</accession>
<dbReference type="OrthoDB" id="69748at2"/>
<dbReference type="AlphaFoldDB" id="A0A1Z4LNE1"/>
<name>A0A1Z4LNE1_9CYAN</name>
<sequence>MARLAPKTLNLTDCDRLKLQQLVDRHNTAQQVVLRAKIILMASESKNNREIARILSISRDMARLWRNRWLETDSQELSIFQRLQDAERCGAPIKFSMEQVIELFALACSPPEDYGRPISHWTSRELADEIMKQGIVKNISVRHVGRLLEEAQLKPHQSRYWLTPPPR</sequence>
<dbReference type="Pfam" id="PF13565">
    <property type="entry name" value="HTH_32"/>
    <property type="match status" value="1"/>
</dbReference>
<keyword evidence="2" id="KW-1185">Reference proteome</keyword>
<reference evidence="1 2" key="1">
    <citation type="submission" date="2017-06" db="EMBL/GenBank/DDBJ databases">
        <title>Genome sequencing of cyanobaciteial culture collection at National Institute for Environmental Studies (NIES).</title>
        <authorList>
            <person name="Hirose Y."/>
            <person name="Shimura Y."/>
            <person name="Fujisawa T."/>
            <person name="Nakamura Y."/>
            <person name="Kawachi M."/>
        </authorList>
    </citation>
    <scope>NUCLEOTIDE SEQUENCE [LARGE SCALE GENOMIC DNA]</scope>
    <source>
        <strain evidence="1 2">NIES-267</strain>
    </source>
</reference>
<proteinExistence type="predicted"/>
<gene>
    <name evidence="1" type="ORF">NIES267_22310</name>
</gene>
<evidence type="ECO:0000313" key="1">
    <source>
        <dbReference type="EMBL" id="BAY82747.1"/>
    </source>
</evidence>
<protein>
    <submittedName>
        <fullName evidence="1">Transposase</fullName>
    </submittedName>
</protein>
<dbReference type="SUPFAM" id="SSF46689">
    <property type="entry name" value="Homeodomain-like"/>
    <property type="match status" value="1"/>
</dbReference>
<dbReference type="EMBL" id="AP018227">
    <property type="protein sequence ID" value="BAY82747.1"/>
    <property type="molecule type" value="Genomic_DNA"/>
</dbReference>
<dbReference type="InterPro" id="IPR009057">
    <property type="entry name" value="Homeodomain-like_sf"/>
</dbReference>
<organism evidence="1 2">
    <name type="scientific">Calothrix parasitica NIES-267</name>
    <dbReference type="NCBI Taxonomy" id="1973488"/>
    <lineage>
        <taxon>Bacteria</taxon>
        <taxon>Bacillati</taxon>
        <taxon>Cyanobacteriota</taxon>
        <taxon>Cyanophyceae</taxon>
        <taxon>Nostocales</taxon>
        <taxon>Calotrichaceae</taxon>
        <taxon>Calothrix</taxon>
    </lineage>
</organism>
<dbReference type="Proteomes" id="UP000218418">
    <property type="component" value="Chromosome"/>
</dbReference>
<evidence type="ECO:0000313" key="2">
    <source>
        <dbReference type="Proteomes" id="UP000218418"/>
    </source>
</evidence>